<feature type="compositionally biased region" description="Low complexity" evidence="1">
    <location>
        <begin position="359"/>
        <end position="370"/>
    </location>
</feature>
<feature type="compositionally biased region" description="Polar residues" evidence="1">
    <location>
        <begin position="307"/>
        <end position="327"/>
    </location>
</feature>
<keyword evidence="3" id="KW-1185">Reference proteome</keyword>
<feature type="compositionally biased region" description="Low complexity" evidence="1">
    <location>
        <begin position="589"/>
        <end position="599"/>
    </location>
</feature>
<gene>
    <name evidence="2" type="primary">g6898</name>
    <name evidence="2" type="ORF">EsDP_00006898</name>
</gene>
<dbReference type="Proteomes" id="UP001562357">
    <property type="component" value="Unassembled WGS sequence"/>
</dbReference>
<protein>
    <submittedName>
        <fullName evidence="2">Uncharacterized protein</fullName>
    </submittedName>
</protein>
<feature type="region of interest" description="Disordered" evidence="1">
    <location>
        <begin position="233"/>
        <end position="389"/>
    </location>
</feature>
<feature type="compositionally biased region" description="Polar residues" evidence="1">
    <location>
        <begin position="554"/>
        <end position="587"/>
    </location>
</feature>
<feature type="compositionally biased region" description="Polar residues" evidence="1">
    <location>
        <begin position="371"/>
        <end position="386"/>
    </location>
</feature>
<dbReference type="EMBL" id="BAAFGZ010000462">
    <property type="protein sequence ID" value="GAB0138672.1"/>
    <property type="molecule type" value="Genomic_DNA"/>
</dbReference>
<feature type="region of interest" description="Disordered" evidence="1">
    <location>
        <begin position="134"/>
        <end position="159"/>
    </location>
</feature>
<feature type="compositionally biased region" description="Polar residues" evidence="1">
    <location>
        <begin position="600"/>
        <end position="609"/>
    </location>
</feature>
<feature type="compositionally biased region" description="Basic residues" evidence="1">
    <location>
        <begin position="337"/>
        <end position="354"/>
    </location>
</feature>
<feature type="compositionally biased region" description="Polar residues" evidence="1">
    <location>
        <begin position="401"/>
        <end position="431"/>
    </location>
</feature>
<feature type="compositionally biased region" description="Polar residues" evidence="1">
    <location>
        <begin position="134"/>
        <end position="148"/>
    </location>
</feature>
<name>A0ABQ0CZ04_9HYPO</name>
<feature type="compositionally biased region" description="Polar residues" evidence="1">
    <location>
        <begin position="624"/>
        <end position="638"/>
    </location>
</feature>
<reference evidence="3" key="1">
    <citation type="submission" date="2024-06" db="EMBL/GenBank/DDBJ databases">
        <title>Draft Genome Sequences of Epichloe bromicola Strains Isolated from Elymus ciliaris.</title>
        <authorList>
            <consortium name="Epichloe bromicola genome sequencing consortium"/>
            <person name="Miura A."/>
            <person name="Imano S."/>
            <person name="Ashida A."/>
            <person name="Sato I."/>
            <person name="Chiba S."/>
            <person name="Tanaka A."/>
            <person name="Camagna M."/>
            <person name="Takemoto D."/>
        </authorList>
    </citation>
    <scope>NUCLEOTIDE SEQUENCE [LARGE SCALE GENOMIC DNA]</scope>
    <source>
        <strain evidence="3">DP</strain>
    </source>
</reference>
<feature type="region of interest" description="Disordered" evidence="1">
    <location>
        <begin position="554"/>
        <end position="638"/>
    </location>
</feature>
<evidence type="ECO:0000313" key="3">
    <source>
        <dbReference type="Proteomes" id="UP001562357"/>
    </source>
</evidence>
<comment type="caution">
    <text evidence="2">The sequence shown here is derived from an EMBL/GenBank/DDBJ whole genome shotgun (WGS) entry which is preliminary data.</text>
</comment>
<feature type="region of interest" description="Disordered" evidence="1">
    <location>
        <begin position="1"/>
        <end position="49"/>
    </location>
</feature>
<feature type="region of interest" description="Disordered" evidence="1">
    <location>
        <begin position="401"/>
        <end position="452"/>
    </location>
</feature>
<organism evidence="2 3">
    <name type="scientific">Epichloe bromicola</name>
    <dbReference type="NCBI Taxonomy" id="79588"/>
    <lineage>
        <taxon>Eukaryota</taxon>
        <taxon>Fungi</taxon>
        <taxon>Dikarya</taxon>
        <taxon>Ascomycota</taxon>
        <taxon>Pezizomycotina</taxon>
        <taxon>Sordariomycetes</taxon>
        <taxon>Hypocreomycetidae</taxon>
        <taxon>Hypocreales</taxon>
        <taxon>Clavicipitaceae</taxon>
        <taxon>Epichloe</taxon>
    </lineage>
</organism>
<feature type="compositionally biased region" description="Polar residues" evidence="1">
    <location>
        <begin position="20"/>
        <end position="46"/>
    </location>
</feature>
<proteinExistence type="predicted"/>
<feature type="compositionally biased region" description="Basic residues" evidence="1">
    <location>
        <begin position="267"/>
        <end position="278"/>
    </location>
</feature>
<evidence type="ECO:0000313" key="2">
    <source>
        <dbReference type="EMBL" id="GAB0138672.1"/>
    </source>
</evidence>
<accession>A0ABQ0CZ04</accession>
<sequence length="638" mass="68555">MAPSSTSEDVAVDTVPADSVEQSTGNDDPNTISRSETAAPTPTSNPHLRAGRYELGVLHDAHWRNGIPSKIQHLAESQGANFSVMQIGLTNDGDEAARLTSERTVAAAKSFNQSGYYSRIRKQRVRWANTAAQAQRSSVENAPRNSAHTVVKRTTPLSPPETKFEQARLLTLLRSLNPVVVVDQLCKAAAYFGGIPMAPPPAESGAFPQSDLGNGSGSNFVGWLAEIFPSMIGTNSPSEASNNNPGPPKKRRGRPVGSKSSKVRSDKGKKHITRKPRARAQSTVPAVAVDRNNGEDDDDNVEPESSAPLSQAAVMNTTSGLEQTPNQPKGIVTAPQSRKRGRPKGSKTRTKKKNVDKNAASTAAGEETATPGNDVSISGTMDSNNPFHDDELASQEQFTMNGSVEQSTETTPSQPNPTNQLTGNLEASPTSLRKRKHQLSTAGFGDSDQVAGASQTPEMVKRLNASQTVSRRLPSVSSSIDSQTQVSNLGIEGTSNYSSSQLSQFFMAASRQQSHPNLSPNLNQAHLRRSAPEAFTPNDVHMARQNYYLQQQAMQNSSQHLTSMNSSNDNLNQNLVDSNTIQPSQYRPSIASSAGSSAGTQPGTKQVNRNYRHPQPAVQPPNNPHMSSYSTFSHQGFM</sequence>
<evidence type="ECO:0000256" key="1">
    <source>
        <dbReference type="SAM" id="MobiDB-lite"/>
    </source>
</evidence>